<dbReference type="InterPro" id="IPR045569">
    <property type="entry name" value="Metalloprtase-TldD/E_C"/>
</dbReference>
<feature type="domain" description="Metalloprotease TldD/E C-terminal" evidence="2">
    <location>
        <begin position="213"/>
        <end position="431"/>
    </location>
</feature>
<dbReference type="InterPro" id="IPR051463">
    <property type="entry name" value="Peptidase_U62_metallo"/>
</dbReference>
<evidence type="ECO:0000313" key="3">
    <source>
        <dbReference type="EMBL" id="MBL0385143.1"/>
    </source>
</evidence>
<dbReference type="EMBL" id="JAEQNB010000001">
    <property type="protein sequence ID" value="MBL0385143.1"/>
    <property type="molecule type" value="Genomic_DNA"/>
</dbReference>
<keyword evidence="4" id="KW-1185">Reference proteome</keyword>
<dbReference type="Proteomes" id="UP000602284">
    <property type="component" value="Unassembled WGS sequence"/>
</dbReference>
<evidence type="ECO:0000256" key="1">
    <source>
        <dbReference type="ARBA" id="ARBA00005836"/>
    </source>
</evidence>
<dbReference type="InterPro" id="IPR036059">
    <property type="entry name" value="TldD/PmbA_sf"/>
</dbReference>
<comment type="caution">
    <text evidence="3">The sequence shown here is derived from an EMBL/GenBank/DDBJ whole genome shotgun (WGS) entry which is preliminary data.</text>
</comment>
<dbReference type="SUPFAM" id="SSF111283">
    <property type="entry name" value="Putative modulator of DNA gyrase, PmbA/TldD"/>
    <property type="match status" value="1"/>
</dbReference>
<dbReference type="PANTHER" id="PTHR30624:SF0">
    <property type="entry name" value="METALLOPROTEASE SLR0863"/>
    <property type="match status" value="1"/>
</dbReference>
<protein>
    <recommendedName>
        <fullName evidence="2">Metalloprotease TldD/E C-terminal domain-containing protein</fullName>
    </recommendedName>
</protein>
<evidence type="ECO:0000313" key="4">
    <source>
        <dbReference type="Proteomes" id="UP000602284"/>
    </source>
</evidence>
<proteinExistence type="inferred from homology"/>
<gene>
    <name evidence="3" type="ORF">JJB07_00665</name>
</gene>
<dbReference type="Pfam" id="PF19289">
    <property type="entry name" value="PmbA_TldD_3rd"/>
    <property type="match status" value="1"/>
</dbReference>
<organism evidence="3 4">
    <name type="scientific">Tumebacillus amylolyticus</name>
    <dbReference type="NCBI Taxonomy" id="2801339"/>
    <lineage>
        <taxon>Bacteria</taxon>
        <taxon>Bacillati</taxon>
        <taxon>Bacillota</taxon>
        <taxon>Bacilli</taxon>
        <taxon>Bacillales</taxon>
        <taxon>Alicyclobacillaceae</taxon>
        <taxon>Tumebacillus</taxon>
    </lineage>
</organism>
<dbReference type="RefSeq" id="WP_201630280.1">
    <property type="nucleotide sequence ID" value="NZ_JAEQNB010000001.1"/>
</dbReference>
<accession>A0ABS1J4E2</accession>
<dbReference type="PANTHER" id="PTHR30624">
    <property type="entry name" value="UNCHARACTERIZED PROTEIN TLDD AND PMBA"/>
    <property type="match status" value="1"/>
</dbReference>
<name>A0ABS1J4E2_9BACL</name>
<comment type="similarity">
    <text evidence="1">Belongs to the peptidase U62 family.</text>
</comment>
<sequence>MSGVLPELQSLFDQHPLLQEVTWKTGESFDCTQGGLHYPIVPASHQGGRLLLFDGTHRGQASFQTFEEVPNALAQAQEQLAARVFAATLLPEEQEPLILTDGAPATIDAGGMLSLLEELHENTRVEVNGNPIFTTLSESVQASYYLNKNGRTLIRHELSSRMQFEHVDAAAKSLRIDQELFNGTVQELLRERLPLLMNTIRPRQVRDVEFAAGRYPCLMTGDVAGFFLHEVVGHLFEADMPTGRFLRERRGRRVAPLPITVSDAPDHLFDDEGILTKRTPMIEEGSIGSLLHSKASALQFGDPPNGHGRSYRGWHSPIPRMHHTLMEAGDADEAALRSEFPRTVLLERASNAVCRNGNFTLQIKRAKLLEHSVVVADLDDVIVHGSGLEALRLIVGVGATSHRQALSCWKNQQDGLVVSATAPELLFQSLWIGKG</sequence>
<reference evidence="3 4" key="1">
    <citation type="submission" date="2021-01" db="EMBL/GenBank/DDBJ databases">
        <title>Tumebacillus sp. strain ITR2 16S ribosomal RNA gene Genome sequencing and assembly.</title>
        <authorList>
            <person name="Kang M."/>
        </authorList>
    </citation>
    <scope>NUCLEOTIDE SEQUENCE [LARGE SCALE GENOMIC DNA]</scope>
    <source>
        <strain evidence="3 4">ITR2</strain>
    </source>
</reference>
<evidence type="ECO:0000259" key="2">
    <source>
        <dbReference type="Pfam" id="PF19289"/>
    </source>
</evidence>